<proteinExistence type="predicted"/>
<dbReference type="OrthoDB" id="674965at2"/>
<keyword evidence="1" id="KW-1133">Transmembrane helix</keyword>
<sequence length="420" mass="48836">MNLTFGFIAFFIAIIIPGILFRRFFYYGEFSKQFDSKDPVLHSVFYSIVPGVCIQTVGFLLADAFIAFQLENTDIYNIFNDFVYSGQKDIKNDTVVFLNNSLDIFIYYSLYIFLFAIIVGHLSARFIRLYNWDKKYKIFKFQNQWFYIFSGELLHFRKFEQGRNIASADKELLLDHKFSTTYADVMISNSEGNRELYTGYVADYDLKADDITKLERIYLLDAYRYKKIPKDTKVNQAESSYSFTIESEHQEKTEKAIEEDEIENKIYKKSRLRKKIPGNVFVVDGKNIININLTYVPSEKKKEIRENFAASKKEKMAFAYLLVFFIILAAHISYKLLGLEGTLWGNYVLNSSVIGIMSVVLVLIQISSLLIPLVFSLTHPSTDDTFHFTERNLLLQIGILILFIGIAIILETINEICWPF</sequence>
<dbReference type="EMBL" id="FUYY01000002">
    <property type="protein sequence ID" value="SKB48878.1"/>
    <property type="molecule type" value="Genomic_DNA"/>
</dbReference>
<reference evidence="3" key="1">
    <citation type="submission" date="2017-02" db="EMBL/GenBank/DDBJ databases">
        <authorList>
            <person name="Varghese N."/>
            <person name="Submissions S."/>
        </authorList>
    </citation>
    <scope>NUCLEOTIDE SEQUENCE [LARGE SCALE GENOMIC DNA]</scope>
    <source>
        <strain evidence="3">DSM 23405</strain>
    </source>
</reference>
<feature type="transmembrane region" description="Helical" evidence="1">
    <location>
        <begin position="393"/>
        <end position="413"/>
    </location>
</feature>
<accession>A0A1T5BNS8</accession>
<feature type="transmembrane region" description="Helical" evidence="1">
    <location>
        <begin position="354"/>
        <end position="377"/>
    </location>
</feature>
<evidence type="ECO:0000313" key="3">
    <source>
        <dbReference type="Proteomes" id="UP000190230"/>
    </source>
</evidence>
<evidence type="ECO:0000256" key="1">
    <source>
        <dbReference type="SAM" id="Phobius"/>
    </source>
</evidence>
<feature type="transmembrane region" description="Helical" evidence="1">
    <location>
        <begin position="45"/>
        <end position="68"/>
    </location>
</feature>
<keyword evidence="1" id="KW-0812">Transmembrane</keyword>
<protein>
    <submittedName>
        <fullName evidence="2">Uncharacterized protein</fullName>
    </submittedName>
</protein>
<keyword evidence="1" id="KW-0472">Membrane</keyword>
<dbReference type="RefSeq" id="WP_079719987.1">
    <property type="nucleotide sequence ID" value="NZ_FUYY01000002.1"/>
</dbReference>
<name>A0A1T5BNS8_9FLAO</name>
<gene>
    <name evidence="2" type="ORF">SAMN05660776_1359</name>
</gene>
<keyword evidence="3" id="KW-1185">Reference proteome</keyword>
<organism evidence="2 3">
    <name type="scientific">Salegentibacter holothuriorum</name>
    <dbReference type="NCBI Taxonomy" id="241145"/>
    <lineage>
        <taxon>Bacteria</taxon>
        <taxon>Pseudomonadati</taxon>
        <taxon>Bacteroidota</taxon>
        <taxon>Flavobacteriia</taxon>
        <taxon>Flavobacteriales</taxon>
        <taxon>Flavobacteriaceae</taxon>
        <taxon>Salegentibacter</taxon>
    </lineage>
</organism>
<feature type="transmembrane region" description="Helical" evidence="1">
    <location>
        <begin position="6"/>
        <end position="25"/>
    </location>
</feature>
<feature type="transmembrane region" description="Helical" evidence="1">
    <location>
        <begin position="317"/>
        <end position="334"/>
    </location>
</feature>
<dbReference type="Proteomes" id="UP000190230">
    <property type="component" value="Unassembled WGS sequence"/>
</dbReference>
<evidence type="ECO:0000313" key="2">
    <source>
        <dbReference type="EMBL" id="SKB48878.1"/>
    </source>
</evidence>
<dbReference type="AlphaFoldDB" id="A0A1T5BNS8"/>
<feature type="transmembrane region" description="Helical" evidence="1">
    <location>
        <begin position="105"/>
        <end position="127"/>
    </location>
</feature>